<dbReference type="InterPro" id="IPR014284">
    <property type="entry name" value="RNA_pol_sigma-70_dom"/>
</dbReference>
<dbReference type="SUPFAM" id="SSF88946">
    <property type="entry name" value="Sigma2 domain of RNA polymerase sigma factors"/>
    <property type="match status" value="1"/>
</dbReference>
<feature type="domain" description="RNA polymerase sigma factor 70 region 4 type 2" evidence="7">
    <location>
        <begin position="131"/>
        <end position="181"/>
    </location>
</feature>
<dbReference type="InterPro" id="IPR036388">
    <property type="entry name" value="WH-like_DNA-bd_sf"/>
</dbReference>
<evidence type="ECO:0000259" key="6">
    <source>
        <dbReference type="Pfam" id="PF04542"/>
    </source>
</evidence>
<dbReference type="NCBIfam" id="TIGR02937">
    <property type="entry name" value="sigma70-ECF"/>
    <property type="match status" value="1"/>
</dbReference>
<dbReference type="InterPro" id="IPR039425">
    <property type="entry name" value="RNA_pol_sigma-70-like"/>
</dbReference>
<dbReference type="InterPro" id="IPR007627">
    <property type="entry name" value="RNA_pol_sigma70_r2"/>
</dbReference>
<dbReference type="SUPFAM" id="SSF88659">
    <property type="entry name" value="Sigma3 and sigma4 domains of RNA polymerase sigma factors"/>
    <property type="match status" value="1"/>
</dbReference>
<dbReference type="Pfam" id="PF04542">
    <property type="entry name" value="Sigma70_r2"/>
    <property type="match status" value="1"/>
</dbReference>
<dbReference type="CDD" id="cd06171">
    <property type="entry name" value="Sigma70_r4"/>
    <property type="match status" value="1"/>
</dbReference>
<dbReference type="STRING" id="1827387.A4S15_14010"/>
<comment type="similarity">
    <text evidence="1">Belongs to the sigma-70 factor family. ECF subfamily.</text>
</comment>
<dbReference type="Gene3D" id="1.10.10.10">
    <property type="entry name" value="Winged helix-like DNA-binding domain superfamily/Winged helix DNA-binding domain"/>
    <property type="match status" value="1"/>
</dbReference>
<feature type="domain" description="RNA polymerase sigma-70 region 2" evidence="6">
    <location>
        <begin position="33"/>
        <end position="100"/>
    </location>
</feature>
<evidence type="ECO:0000259" key="7">
    <source>
        <dbReference type="Pfam" id="PF08281"/>
    </source>
</evidence>
<dbReference type="GO" id="GO:0016987">
    <property type="term" value="F:sigma factor activity"/>
    <property type="evidence" value="ECO:0007669"/>
    <property type="project" value="UniProtKB-KW"/>
</dbReference>
<accession>A0A1W9HQS9</accession>
<dbReference type="AlphaFoldDB" id="A0A1W9HQS9"/>
<reference evidence="8 9" key="1">
    <citation type="journal article" date="2017" name="Water Res.">
        <title>Comammox in drinking water systems.</title>
        <authorList>
            <person name="Wang Y."/>
            <person name="Ma L."/>
            <person name="Mao Y."/>
            <person name="Jiang X."/>
            <person name="Xia Y."/>
            <person name="Yu K."/>
            <person name="Li B."/>
            <person name="Zhang T."/>
        </authorList>
    </citation>
    <scope>NUCLEOTIDE SEQUENCE [LARGE SCALE GENOMIC DNA]</scope>
    <source>
        <strain evidence="8">SG_bin8</strain>
    </source>
</reference>
<dbReference type="GO" id="GO:0006352">
    <property type="term" value="P:DNA-templated transcription initiation"/>
    <property type="evidence" value="ECO:0007669"/>
    <property type="project" value="InterPro"/>
</dbReference>
<dbReference type="Proteomes" id="UP000192872">
    <property type="component" value="Unassembled WGS sequence"/>
</dbReference>
<proteinExistence type="inferred from homology"/>
<dbReference type="GO" id="GO:0003677">
    <property type="term" value="F:DNA binding"/>
    <property type="evidence" value="ECO:0007669"/>
    <property type="project" value="UniProtKB-KW"/>
</dbReference>
<keyword evidence="5" id="KW-0804">Transcription</keyword>
<evidence type="ECO:0000256" key="4">
    <source>
        <dbReference type="ARBA" id="ARBA00023125"/>
    </source>
</evidence>
<dbReference type="Pfam" id="PF08281">
    <property type="entry name" value="Sigma70_r4_2"/>
    <property type="match status" value="1"/>
</dbReference>
<evidence type="ECO:0000313" key="8">
    <source>
        <dbReference type="EMBL" id="OQW49820.1"/>
    </source>
</evidence>
<evidence type="ECO:0000256" key="5">
    <source>
        <dbReference type="ARBA" id="ARBA00023163"/>
    </source>
</evidence>
<dbReference type="PANTHER" id="PTHR43133">
    <property type="entry name" value="RNA POLYMERASE ECF-TYPE SIGMA FACTO"/>
    <property type="match status" value="1"/>
</dbReference>
<evidence type="ECO:0000256" key="2">
    <source>
        <dbReference type="ARBA" id="ARBA00023015"/>
    </source>
</evidence>
<protein>
    <recommendedName>
        <fullName evidence="10">RNA polymerase subunit sigma-24</fullName>
    </recommendedName>
</protein>
<dbReference type="InterPro" id="IPR013324">
    <property type="entry name" value="RNA_pol_sigma_r3/r4-like"/>
</dbReference>
<dbReference type="InterPro" id="IPR013325">
    <property type="entry name" value="RNA_pol_sigma_r2"/>
</dbReference>
<dbReference type="InterPro" id="IPR013249">
    <property type="entry name" value="RNA_pol_sigma70_r4_t2"/>
</dbReference>
<gene>
    <name evidence="8" type="ORF">A4S15_14010</name>
</gene>
<evidence type="ECO:0008006" key="10">
    <source>
        <dbReference type="Google" id="ProtNLM"/>
    </source>
</evidence>
<evidence type="ECO:0000256" key="1">
    <source>
        <dbReference type="ARBA" id="ARBA00010641"/>
    </source>
</evidence>
<comment type="caution">
    <text evidence="8">The sequence shown here is derived from an EMBL/GenBank/DDBJ whole genome shotgun (WGS) entry which is preliminary data.</text>
</comment>
<keyword evidence="4" id="KW-0238">DNA-binding</keyword>
<dbReference type="RefSeq" id="WP_376802960.1">
    <property type="nucleotide sequence ID" value="NZ_DBNB01000021.1"/>
</dbReference>
<dbReference type="EMBL" id="LWDL01000030">
    <property type="protein sequence ID" value="OQW49820.1"/>
    <property type="molecule type" value="Genomic_DNA"/>
</dbReference>
<name>A0A1W9HQS9_9HYPH</name>
<keyword evidence="2" id="KW-0805">Transcription regulation</keyword>
<dbReference type="Gene3D" id="1.10.1740.10">
    <property type="match status" value="1"/>
</dbReference>
<dbReference type="PANTHER" id="PTHR43133:SF8">
    <property type="entry name" value="RNA POLYMERASE SIGMA FACTOR HI_1459-RELATED"/>
    <property type="match status" value="1"/>
</dbReference>
<organism evidence="8 9">
    <name type="scientific">Candidatus Raskinella chloraquaticus</name>
    <dbReference type="NCBI Taxonomy" id="1951219"/>
    <lineage>
        <taxon>Bacteria</taxon>
        <taxon>Pseudomonadati</taxon>
        <taxon>Pseudomonadota</taxon>
        <taxon>Alphaproteobacteria</taxon>
        <taxon>Hyphomicrobiales</taxon>
        <taxon>Phreatobacteraceae</taxon>
        <taxon>Candidatus Raskinella</taxon>
    </lineage>
</organism>
<sequence>MRLSYLPMAESDQSDDDLLAATTRGEERAFALLVSRHADKLRGLAFRLTGNSADADDLVQEAFCRAFVQAKTWRHEGIRFSTWLYRVVTNLAFDRSRRLKTRRLVALDAVAEPIDERPDALDNMNENERRQAVNKAISNLPERQRQVVVLTYGEGLSNAEVAGMIGITIEAVEAALTRARISLRDQLRESGWMTEEKENERRSRPLHRA</sequence>
<evidence type="ECO:0000313" key="9">
    <source>
        <dbReference type="Proteomes" id="UP000192872"/>
    </source>
</evidence>
<keyword evidence="3" id="KW-0731">Sigma factor</keyword>
<evidence type="ECO:0000256" key="3">
    <source>
        <dbReference type="ARBA" id="ARBA00023082"/>
    </source>
</evidence>